<feature type="transmembrane region" description="Helical" evidence="1">
    <location>
        <begin position="26"/>
        <end position="48"/>
    </location>
</feature>
<evidence type="ECO:0000256" key="1">
    <source>
        <dbReference type="SAM" id="Phobius"/>
    </source>
</evidence>
<dbReference type="Proteomes" id="UP000305883">
    <property type="component" value="Unassembled WGS sequence"/>
</dbReference>
<keyword evidence="1" id="KW-0812">Transmembrane</keyword>
<feature type="transmembrane region" description="Helical" evidence="1">
    <location>
        <begin position="60"/>
        <end position="83"/>
    </location>
</feature>
<accession>A0A4T0VD86</accession>
<sequence length="538" mass="60708">MDPVALAGLTIYNLPPMPPKWDSIGIFYITFCATWTAIVLAGMAFLWANRANPILKIRGLPLAFGSIIFLHLYWCMAQITYPIGGTMPVVIAYDVQYFVMGIWFPLGIALFHASNSRFLHVAKLQRLHFVGSGAHVRRGCNGAKTSWLCRFRNMDYGKRLMIFIWIGIIAQVAPILIWRAWGIRDTMGWRTQTVGCCLSSLHATPMFLIALYVPAFDKINMYFTPSQWIHLSTMMFEIFTIFVPLVQLVRLRTQTKHVTDANAKWETGSQTTFRSSTAVSFYGPNSPASSSQAEKGQPTIYHMNSSELGPEPDSRLLTMTALDHTLRENRRALQEFSALSDFSGENVAFLARVMEWKSRSWPNALSDSESLESLGEEERLDAYNRALEIYADFISLQHAEFPLNLPSQEMKRLFQVFDKPARVLFGEDASVNIAIPFDDAYVQSHEGSRPGSNGEIQRQARYTGEIPAGFDSTVFDSANGHIKYLVLTNTWPKFVKEMHQRRRSSDTGRSALTNESESSLLSRVSMVITSLVRSVKTT</sequence>
<protein>
    <submittedName>
        <fullName evidence="2">Uncharacterized protein</fullName>
    </submittedName>
</protein>
<comment type="caution">
    <text evidence="2">The sequence shown here is derived from an EMBL/GenBank/DDBJ whole genome shotgun (WGS) entry which is preliminary data.</text>
</comment>
<feature type="transmembrane region" description="Helical" evidence="1">
    <location>
        <begin position="192"/>
        <end position="216"/>
    </location>
</feature>
<dbReference type="InterPro" id="IPR044926">
    <property type="entry name" value="RGS_subdomain_2"/>
</dbReference>
<feature type="transmembrane region" description="Helical" evidence="1">
    <location>
        <begin position="228"/>
        <end position="249"/>
    </location>
</feature>
<evidence type="ECO:0000313" key="2">
    <source>
        <dbReference type="EMBL" id="TIC89626.1"/>
    </source>
</evidence>
<dbReference type="InterPro" id="IPR036305">
    <property type="entry name" value="RGS_sf"/>
</dbReference>
<feature type="transmembrane region" description="Helical" evidence="1">
    <location>
        <begin position="95"/>
        <end position="113"/>
    </location>
</feature>
<organism evidence="2 3">
    <name type="scientific">Colletotrichum higginsianum</name>
    <dbReference type="NCBI Taxonomy" id="80884"/>
    <lineage>
        <taxon>Eukaryota</taxon>
        <taxon>Fungi</taxon>
        <taxon>Dikarya</taxon>
        <taxon>Ascomycota</taxon>
        <taxon>Pezizomycotina</taxon>
        <taxon>Sordariomycetes</taxon>
        <taxon>Hypocreomycetidae</taxon>
        <taxon>Glomerellales</taxon>
        <taxon>Glomerellaceae</taxon>
        <taxon>Colletotrichum</taxon>
        <taxon>Colletotrichum destructivum species complex</taxon>
    </lineage>
</organism>
<reference evidence="2 3" key="1">
    <citation type="journal article" date="2019" name="Genome Biol. Evol.">
        <title>Genomic Plasticity Mediated by Transposable Elements in the Plant Pathogenic Fungus Colletotrichum higginsianum.</title>
        <authorList>
            <person name="Tsushima A."/>
            <person name="Gan P."/>
            <person name="Kumakura N."/>
            <person name="Narusaka M."/>
            <person name="Takano Y."/>
            <person name="Narusaka Y."/>
            <person name="Shirasu K."/>
        </authorList>
    </citation>
    <scope>NUCLEOTIDE SEQUENCE [LARGE SCALE GENOMIC DNA]</scope>
    <source>
        <strain evidence="2 3">MAFF305635-RFP</strain>
    </source>
</reference>
<keyword evidence="1" id="KW-1133">Transmembrane helix</keyword>
<dbReference type="Gene3D" id="1.10.167.10">
    <property type="entry name" value="Regulator of G-protein Signalling 4, domain 2"/>
    <property type="match status" value="1"/>
</dbReference>
<feature type="transmembrane region" description="Helical" evidence="1">
    <location>
        <begin position="160"/>
        <end position="180"/>
    </location>
</feature>
<dbReference type="EMBL" id="MWPZ01000014">
    <property type="protein sequence ID" value="TIC89626.1"/>
    <property type="molecule type" value="Genomic_DNA"/>
</dbReference>
<dbReference type="AlphaFoldDB" id="A0A4T0VD86"/>
<name>A0A4T0VD86_9PEZI</name>
<dbReference type="SUPFAM" id="SSF48097">
    <property type="entry name" value="Regulator of G-protein signaling, RGS"/>
    <property type="match status" value="1"/>
</dbReference>
<gene>
    <name evidence="2" type="ORF">CH35J_012563</name>
</gene>
<evidence type="ECO:0000313" key="3">
    <source>
        <dbReference type="Proteomes" id="UP000305883"/>
    </source>
</evidence>
<dbReference type="OrthoDB" id="5313079at2759"/>
<proteinExistence type="predicted"/>
<keyword evidence="1" id="KW-0472">Membrane</keyword>